<proteinExistence type="inferred from homology"/>
<dbReference type="GO" id="GO:0033018">
    <property type="term" value="C:sarcoplasmic reticulum lumen"/>
    <property type="evidence" value="ECO:0007669"/>
    <property type="project" value="UniProtKB-SubCell"/>
</dbReference>
<dbReference type="SUPFAM" id="SSF48726">
    <property type="entry name" value="Immunoglobulin"/>
    <property type="match status" value="1"/>
</dbReference>
<dbReference type="InterPro" id="IPR003599">
    <property type="entry name" value="Ig_sub"/>
</dbReference>
<keyword evidence="4" id="KW-0703">Sarcoplasmic reticulum</keyword>
<dbReference type="EMBL" id="NCKU01002910">
    <property type="protein sequence ID" value="RWS08565.1"/>
    <property type="molecule type" value="Genomic_DNA"/>
</dbReference>
<dbReference type="InterPro" id="IPR013783">
    <property type="entry name" value="Ig-like_fold"/>
</dbReference>
<evidence type="ECO:0000256" key="7">
    <source>
        <dbReference type="SAM" id="SignalP"/>
    </source>
</evidence>
<reference evidence="9 10" key="1">
    <citation type="journal article" date="2018" name="Gigascience">
        <title>Genomes of trombidid mites reveal novel predicted allergens and laterally-transferred genes associated with secondary metabolism.</title>
        <authorList>
            <person name="Dong X."/>
            <person name="Chaisiri K."/>
            <person name="Xia D."/>
            <person name="Armstrong S.D."/>
            <person name="Fang Y."/>
            <person name="Donnelly M.J."/>
            <person name="Kadowaki T."/>
            <person name="McGarry J.W."/>
            <person name="Darby A.C."/>
            <person name="Makepeace B.L."/>
        </authorList>
    </citation>
    <scope>NUCLEOTIDE SEQUENCE [LARGE SCALE GENOMIC DNA]</scope>
    <source>
        <strain evidence="9">UoL-WK</strain>
    </source>
</reference>
<dbReference type="InterPro" id="IPR007110">
    <property type="entry name" value="Ig-like_dom"/>
</dbReference>
<dbReference type="AlphaFoldDB" id="A0A3S3NSY4"/>
<evidence type="ECO:0000313" key="10">
    <source>
        <dbReference type="Proteomes" id="UP000285301"/>
    </source>
</evidence>
<evidence type="ECO:0000256" key="6">
    <source>
        <dbReference type="RuleBase" id="RU000648"/>
    </source>
</evidence>
<evidence type="ECO:0000256" key="2">
    <source>
        <dbReference type="ARBA" id="ARBA00010987"/>
    </source>
</evidence>
<organism evidence="9 10">
    <name type="scientific">Dinothrombium tinctorium</name>
    <dbReference type="NCBI Taxonomy" id="1965070"/>
    <lineage>
        <taxon>Eukaryota</taxon>
        <taxon>Metazoa</taxon>
        <taxon>Ecdysozoa</taxon>
        <taxon>Arthropoda</taxon>
        <taxon>Chelicerata</taxon>
        <taxon>Arachnida</taxon>
        <taxon>Acari</taxon>
        <taxon>Acariformes</taxon>
        <taxon>Trombidiformes</taxon>
        <taxon>Prostigmata</taxon>
        <taxon>Anystina</taxon>
        <taxon>Parasitengona</taxon>
        <taxon>Trombidioidea</taxon>
        <taxon>Trombidiidae</taxon>
        <taxon>Dinothrombium</taxon>
    </lineage>
</organism>
<feature type="domain" description="Ig-like" evidence="8">
    <location>
        <begin position="405"/>
        <end position="502"/>
    </location>
</feature>
<evidence type="ECO:0000256" key="4">
    <source>
        <dbReference type="ARBA" id="ARBA00022951"/>
    </source>
</evidence>
<dbReference type="InterPro" id="IPR036179">
    <property type="entry name" value="Ig-like_dom_sf"/>
</dbReference>
<dbReference type="STRING" id="1965070.A0A3S3NSY4"/>
<dbReference type="GO" id="GO:0051279">
    <property type="term" value="P:regulation of release of sequestered calcium ion into cytosol"/>
    <property type="evidence" value="ECO:0007669"/>
    <property type="project" value="TreeGrafter"/>
</dbReference>
<comment type="caution">
    <text evidence="9">The sequence shown here is derived from an EMBL/GenBank/DDBJ whole genome shotgun (WGS) entry which is preliminary data.</text>
</comment>
<dbReference type="Proteomes" id="UP000285301">
    <property type="component" value="Unassembled WGS sequence"/>
</dbReference>
<dbReference type="GO" id="GO:0005509">
    <property type="term" value="F:calcium ion binding"/>
    <property type="evidence" value="ECO:0007669"/>
    <property type="project" value="InterPro"/>
</dbReference>
<dbReference type="Gene3D" id="3.40.30.10">
    <property type="entry name" value="Glutaredoxin"/>
    <property type="match status" value="3"/>
</dbReference>
<gene>
    <name evidence="9" type="ORF">B4U79_02485</name>
</gene>
<keyword evidence="3 6" id="KW-0106">Calcium</keyword>
<dbReference type="PANTHER" id="PTHR10033:SF0">
    <property type="entry name" value="CALSEQUESTRIN"/>
    <property type="match status" value="1"/>
</dbReference>
<dbReference type="OrthoDB" id="10039395at2759"/>
<dbReference type="SMART" id="SM00409">
    <property type="entry name" value="IG"/>
    <property type="match status" value="1"/>
</dbReference>
<evidence type="ECO:0000259" key="8">
    <source>
        <dbReference type="PROSITE" id="PS50835"/>
    </source>
</evidence>
<keyword evidence="7" id="KW-0732">Signal</keyword>
<accession>A0A3S3NSY4</accession>
<keyword evidence="5" id="KW-0514">Muscle protein</keyword>
<dbReference type="Pfam" id="PF01216">
    <property type="entry name" value="Calsequestrin"/>
    <property type="match status" value="1"/>
</dbReference>
<dbReference type="PANTHER" id="PTHR10033">
    <property type="entry name" value="CALSEQUESTRIN"/>
    <property type="match status" value="1"/>
</dbReference>
<sequence>MIFFLICLQLFKFLNDPVHDGVKRAKQLKLDSKVISELLESIGNQNHASKGLLLVIDGESEDGKIIKTGDEFLELSAQLLEKRNITVYRVKAPKDLSKIPPELSSFKPGKIILYYNGRKYFYHGRRDALSLLSFVLKLHDMNQVKSIEGKIDKVAFDAIQEPKLVGFFMPNTPDYNEYVAAASLFSPSVQFFVVTKRNVAKHLKLDTVGQIIMVKPFEKAYIVCPQNPATLADIEAFVNENRGIALTYLNEHNLHDPTIFNNDKKVILAITESNSPFGVYFHKLITKVIKNVTGVEEPKSSKHQKHAKAAAPEQKPENIFKNLSIVWVDLEQFPTLYLLRDQLEKSLNFTPNLPFYFGLVNVSSNQSVWFNTSSLNTTGDKGADEENIRSLKDWLTGIATNTIKPATIGAQTFIKVPENIQVNEGDDFTLECIVENPIGDCLWMKDGQNIGFNLSRYANHYSWRSETGSGDCSLVVKRANIEQDDGEWVCEVTGDQNNPTITSSPAVVTVKATSKTEL</sequence>
<protein>
    <recommendedName>
        <fullName evidence="6">Calsequestrin</fullName>
    </recommendedName>
</protein>
<comment type="subcellular location">
    <subcellularLocation>
        <location evidence="1">Sarcoplasmic reticulum lumen</location>
    </subcellularLocation>
</comment>
<evidence type="ECO:0000256" key="3">
    <source>
        <dbReference type="ARBA" id="ARBA00022837"/>
    </source>
</evidence>
<name>A0A3S3NSY4_9ACAR</name>
<dbReference type="PROSITE" id="PS50835">
    <property type="entry name" value="IG_LIKE"/>
    <property type="match status" value="1"/>
</dbReference>
<dbReference type="InterPro" id="IPR013098">
    <property type="entry name" value="Ig_I-set"/>
</dbReference>
<feature type="chain" id="PRO_5018754410" description="Calsequestrin" evidence="7">
    <location>
        <begin position="16"/>
        <end position="518"/>
    </location>
</feature>
<keyword evidence="10" id="KW-1185">Reference proteome</keyword>
<dbReference type="Gene3D" id="2.60.40.10">
    <property type="entry name" value="Immunoglobulins"/>
    <property type="match status" value="1"/>
</dbReference>
<feature type="signal peptide" evidence="7">
    <location>
        <begin position="1"/>
        <end position="15"/>
    </location>
</feature>
<dbReference type="Pfam" id="PF07679">
    <property type="entry name" value="I-set"/>
    <property type="match status" value="1"/>
</dbReference>
<dbReference type="InterPro" id="IPR001393">
    <property type="entry name" value="Calsequestrin"/>
</dbReference>
<comment type="similarity">
    <text evidence="2 6">Belongs to the calsequestrin family.</text>
</comment>
<dbReference type="InterPro" id="IPR036249">
    <property type="entry name" value="Thioredoxin-like_sf"/>
</dbReference>
<evidence type="ECO:0000313" key="9">
    <source>
        <dbReference type="EMBL" id="RWS08565.1"/>
    </source>
</evidence>
<comment type="function">
    <text evidence="6">Calsequestrin is a high-capacity, moderate affinity, calcium-binding protein and thus acts as an internal calcium store in muscle.</text>
</comment>
<dbReference type="SUPFAM" id="SSF52833">
    <property type="entry name" value="Thioredoxin-like"/>
    <property type="match status" value="1"/>
</dbReference>
<evidence type="ECO:0000256" key="1">
    <source>
        <dbReference type="ARBA" id="ARBA00004564"/>
    </source>
</evidence>
<evidence type="ECO:0000256" key="5">
    <source>
        <dbReference type="ARBA" id="ARBA00023179"/>
    </source>
</evidence>